<feature type="compositionally biased region" description="Basic residues" evidence="1">
    <location>
        <begin position="85"/>
        <end position="94"/>
    </location>
</feature>
<gene>
    <name evidence="2" type="ORF">AVDCRST_MAG67-2606</name>
</gene>
<feature type="compositionally biased region" description="Basic and acidic residues" evidence="1">
    <location>
        <begin position="96"/>
        <end position="109"/>
    </location>
</feature>
<feature type="compositionally biased region" description="Basic residues" evidence="1">
    <location>
        <begin position="33"/>
        <end position="69"/>
    </location>
</feature>
<feature type="non-terminal residue" evidence="2">
    <location>
        <position position="129"/>
    </location>
</feature>
<name>A0A6J4SYD2_9ACTN</name>
<evidence type="ECO:0000256" key="1">
    <source>
        <dbReference type="SAM" id="MobiDB-lite"/>
    </source>
</evidence>
<dbReference type="AlphaFoldDB" id="A0A6J4SYD2"/>
<proteinExistence type="predicted"/>
<protein>
    <submittedName>
        <fullName evidence="2">Uncharacterized protein</fullName>
    </submittedName>
</protein>
<feature type="region of interest" description="Disordered" evidence="1">
    <location>
        <begin position="1"/>
        <end position="129"/>
    </location>
</feature>
<accession>A0A6J4SYD2</accession>
<reference evidence="2" key="1">
    <citation type="submission" date="2020-02" db="EMBL/GenBank/DDBJ databases">
        <authorList>
            <person name="Meier V. D."/>
        </authorList>
    </citation>
    <scope>NUCLEOTIDE SEQUENCE</scope>
    <source>
        <strain evidence="2">AVDCRST_MAG67</strain>
    </source>
</reference>
<sequence>AHGEDRRRQDPHRDRHQALSRRGAGARAAEAHLRRRAARPRRRAALPRRARRTRRHHRRQGHRAGRPRTRRDAARVLQRHGQGGPHRRLARGLHLRTGEGDGGRADPQAHRPRRGEAGGASAHAPRASV</sequence>
<dbReference type="EMBL" id="CADCVQ010000105">
    <property type="protein sequence ID" value="CAA9509033.1"/>
    <property type="molecule type" value="Genomic_DNA"/>
</dbReference>
<feature type="non-terminal residue" evidence="2">
    <location>
        <position position="1"/>
    </location>
</feature>
<feature type="compositionally biased region" description="Basic and acidic residues" evidence="1">
    <location>
        <begin position="1"/>
        <end position="17"/>
    </location>
</feature>
<organism evidence="2">
    <name type="scientific">uncultured Solirubrobacteraceae bacterium</name>
    <dbReference type="NCBI Taxonomy" id="1162706"/>
    <lineage>
        <taxon>Bacteria</taxon>
        <taxon>Bacillati</taxon>
        <taxon>Actinomycetota</taxon>
        <taxon>Thermoleophilia</taxon>
        <taxon>Solirubrobacterales</taxon>
        <taxon>Solirubrobacteraceae</taxon>
        <taxon>environmental samples</taxon>
    </lineage>
</organism>
<evidence type="ECO:0000313" key="2">
    <source>
        <dbReference type="EMBL" id="CAA9509033.1"/>
    </source>
</evidence>